<evidence type="ECO:0000313" key="2">
    <source>
        <dbReference type="EMBL" id="ADD03918.1"/>
    </source>
</evidence>
<dbReference type="PATRIC" id="fig|547559.17.peg.390"/>
<reference evidence="4" key="1">
    <citation type="submission" date="2010-02" db="EMBL/GenBank/DDBJ databases">
        <title>Complete sequence of chromosome of Natrialba magadii ATCC 43099.</title>
        <authorList>
            <consortium name="US DOE Joint Genome Institute"/>
            <person name="Lucas S."/>
            <person name="Copeland A."/>
            <person name="Lapidus A."/>
            <person name="Cheng J.-F."/>
            <person name="Bruce D."/>
            <person name="Goodwin L."/>
            <person name="Pitluck S."/>
            <person name="Davenport K."/>
            <person name="Saunders E."/>
            <person name="Detter J.C."/>
            <person name="Han C."/>
            <person name="Tapia R."/>
            <person name="Land M."/>
            <person name="Hauser L."/>
            <person name="Kyrpides N."/>
            <person name="Mikhailova N."/>
            <person name="De Castro R.E."/>
            <person name="Maupin-Furlow J.A."/>
            <person name="Woyke T."/>
        </authorList>
    </citation>
    <scope>NUCLEOTIDE SEQUENCE [LARGE SCALE GENOMIC DNA]</scope>
    <source>
        <strain evidence="4">ATCC 43099 / DSM 3394 / CCM 3739 / CIP 104546 / IAM 13178 / JCM 8861 / NBRC 102185 / NCIMB 2190 / MS3</strain>
    </source>
</reference>
<evidence type="ECO:0000313" key="3">
    <source>
        <dbReference type="EMBL" id="ELY33579.1"/>
    </source>
</evidence>
<feature type="region of interest" description="Disordered" evidence="1">
    <location>
        <begin position="29"/>
        <end position="66"/>
    </location>
</feature>
<dbReference type="EMBL" id="CP001932">
    <property type="protein sequence ID" value="ADD03918.1"/>
    <property type="molecule type" value="Genomic_DNA"/>
</dbReference>
<organism evidence="2 4">
    <name type="scientific">Natrialba magadii (strain ATCC 43099 / DSM 3394 / CCM 3739 / CIP 104546 / IAM 13178 / JCM 8861 / NBRC 102185 / NCIMB 2190 / MS3)</name>
    <name type="common">Natronobacterium magadii</name>
    <dbReference type="NCBI Taxonomy" id="547559"/>
    <lineage>
        <taxon>Archaea</taxon>
        <taxon>Methanobacteriati</taxon>
        <taxon>Methanobacteriota</taxon>
        <taxon>Stenosarchaea group</taxon>
        <taxon>Halobacteria</taxon>
        <taxon>Halobacteriales</taxon>
        <taxon>Natrialbaceae</taxon>
        <taxon>Natrialba</taxon>
    </lineage>
</organism>
<feature type="region of interest" description="Disordered" evidence="1">
    <location>
        <begin position="159"/>
        <end position="229"/>
    </location>
</feature>
<gene>
    <name evidence="2" type="ordered locus">Nmag_0327</name>
    <name evidence="3" type="ORF">C500_02065</name>
</gene>
<feature type="compositionally biased region" description="Polar residues" evidence="1">
    <location>
        <begin position="56"/>
        <end position="66"/>
    </location>
</feature>
<protein>
    <submittedName>
        <fullName evidence="2">Uncharacterized protein</fullName>
    </submittedName>
</protein>
<feature type="compositionally biased region" description="Acidic residues" evidence="1">
    <location>
        <begin position="171"/>
        <end position="229"/>
    </location>
</feature>
<evidence type="ECO:0000256" key="1">
    <source>
        <dbReference type="SAM" id="MobiDB-lite"/>
    </source>
</evidence>
<dbReference type="GeneID" id="8823148"/>
<reference evidence="2 4" key="2">
    <citation type="journal article" date="2012" name="BMC Genomics">
        <title>A comparative genomics perspective on the genetic content of the alkaliphilic haloarchaeon Natrialba magadii ATCC 43099T.</title>
        <authorList>
            <person name="Siddaramappa S."/>
            <person name="Challacombe J.F."/>
            <person name="Decastro R.E."/>
            <person name="Pfeiffer F."/>
            <person name="Sastre D.E."/>
            <person name="Gimenez M.I."/>
            <person name="Paggi R.A."/>
            <person name="Detter J.C."/>
            <person name="Davenport K.W."/>
            <person name="Goodwin L.A."/>
            <person name="Kyrpides N."/>
            <person name="Tapia R."/>
            <person name="Pitluck S."/>
            <person name="Lucas S."/>
            <person name="Woyke T."/>
            <person name="Maupin-Furlow J.A."/>
        </authorList>
    </citation>
    <scope>NUCLEOTIDE SEQUENCE [LARGE SCALE GENOMIC DNA]</scope>
    <source>
        <strain evidence="2">ATCC 43099</strain>
        <strain evidence="4">ATCC 43099 / DSM 3394 / CCM 3739 / CIP 104546 / IAM 13178 / JCM 8861 / NBRC 102185 / NCIMB 2190 / MS3</strain>
    </source>
</reference>
<name>D3SX98_NATMM</name>
<dbReference type="PaxDb" id="547559-Nmag_0327"/>
<keyword evidence="4" id="KW-1185">Reference proteome</keyword>
<dbReference type="KEGG" id="nmg:Nmag_0327"/>
<dbReference type="Proteomes" id="UP000001879">
    <property type="component" value="Chromosome"/>
</dbReference>
<dbReference type="OrthoDB" id="187751at2157"/>
<dbReference type="RefSeq" id="WP_004213812.1">
    <property type="nucleotide sequence ID" value="NC_013922.1"/>
</dbReference>
<dbReference type="AlphaFoldDB" id="D3SX98"/>
<accession>D3SX98</accession>
<dbReference type="Proteomes" id="UP000011543">
    <property type="component" value="Unassembled WGS sequence"/>
</dbReference>
<feature type="compositionally biased region" description="Acidic residues" evidence="1">
    <location>
        <begin position="38"/>
        <end position="48"/>
    </location>
</feature>
<evidence type="ECO:0000313" key="4">
    <source>
        <dbReference type="Proteomes" id="UP000001879"/>
    </source>
</evidence>
<reference evidence="3 5" key="3">
    <citation type="journal article" date="2014" name="PLoS Genet.">
        <title>Phylogenetically driven sequencing of extremely halophilic archaea reveals strategies for static and dynamic osmo-response.</title>
        <authorList>
            <person name="Becker E.A."/>
            <person name="Seitzer P.M."/>
            <person name="Tritt A."/>
            <person name="Larsen D."/>
            <person name="Krusor M."/>
            <person name="Yao A.I."/>
            <person name="Wu D."/>
            <person name="Madern D."/>
            <person name="Eisen J.A."/>
            <person name="Darling A.E."/>
            <person name="Facciotti M.T."/>
        </authorList>
    </citation>
    <scope>NUCLEOTIDE SEQUENCE [LARGE SCALE GENOMIC DNA]</scope>
    <source>
        <strain evidence="5">ATCC 43099 / DSM 3394 / CCM 3739 / CIP 104546 / IAM 13178 / JCM 8861 / NBRC 102185 / NCIMB 2190 / MS3</strain>
        <strain evidence="3">MS-3</strain>
    </source>
</reference>
<evidence type="ECO:0000313" key="5">
    <source>
        <dbReference type="Proteomes" id="UP000011543"/>
    </source>
</evidence>
<dbReference type="PROSITE" id="PS51257">
    <property type="entry name" value="PROKAR_LIPOPROTEIN"/>
    <property type="match status" value="1"/>
</dbReference>
<dbReference type="eggNOG" id="arCOG06295">
    <property type="taxonomic scope" value="Archaea"/>
</dbReference>
<dbReference type="HOGENOM" id="CLU_1207645_0_0_2"/>
<sequence length="229" mass="24469">MTDFPTRRRVLQLTGVGATASLAGCTQFDIPGIGSDDSAPELETDQEPGIEPTDGITASVQPSQAERAQIQQEVMAEAGEDASQEELMAEIEQRETELFRTEAVEFESAMLDEDDISLEGAIAEQGAFLLDGPDERLVDLLRNGEVAALLPGEDYEIVLQQVEGEGQEPAPEPEPEPEDEQEADEEDEGDDGDADGDDGGDTDDDEAAGDDEEGTDDESADSDSDDESN</sequence>
<dbReference type="EMBL" id="AOHS01000009">
    <property type="protein sequence ID" value="ELY33579.1"/>
    <property type="molecule type" value="Genomic_DNA"/>
</dbReference>
<proteinExistence type="predicted"/>
<reference evidence="2" key="4">
    <citation type="submission" date="2016-09" db="EMBL/GenBank/DDBJ databases">
        <authorList>
            <person name="Pfeiffer F."/>
        </authorList>
    </citation>
    <scope>NUCLEOTIDE SEQUENCE</scope>
    <source>
        <strain evidence="2">ATCC 43099</strain>
    </source>
</reference>